<comment type="subcellular location">
    <subcellularLocation>
        <location evidence="1">Membrane</location>
        <topology evidence="1">Multi-pass membrane protein</topology>
    </subcellularLocation>
</comment>
<evidence type="ECO:0000256" key="7">
    <source>
        <dbReference type="ARBA" id="ARBA00023173"/>
    </source>
</evidence>
<name>A0A5B8LFT2_9SPHN</name>
<keyword evidence="2" id="KW-0813">Transport</keyword>
<evidence type="ECO:0000313" key="11">
    <source>
        <dbReference type="EMBL" id="QDZ06729.1"/>
    </source>
</evidence>
<feature type="transmembrane region" description="Helical" evidence="10">
    <location>
        <begin position="98"/>
        <end position="119"/>
    </location>
</feature>
<dbReference type="PANTHER" id="PTHR43427">
    <property type="entry name" value="CHLORIDE CHANNEL PROTEIN CLC-E"/>
    <property type="match status" value="1"/>
</dbReference>
<sequence>MSGGCRGEIPGSLFSFLPDARIAPAHGRAATFLSRADADRLGRRKFRSSEFWFIGLAIAVGAASGLATVALGSIARGIQHLLFGLPDEQRLSMVASLSPVQLAMLPLGGAVLAGFSWAVRSRKRTLVDAVEANALHGGRMSMTDSLIIAIQTAISNGFGASVGLEAGYAQLGSAAGSAVGLGLGARRADLRILVGAGAGASIAAAFGTPLAGAFYAFEIVIGAYTPAAIAPIVAGSLAGSLVAHAMGAPPYAVEAVNSTLAVRGDHYILYSLLGAICAIIAVALMRAVAAVEWGTRRVGLPSWARPAIGGALMIPIAAWSPQVLSAGHGALGTDLAVGASLQFLAIVLVAKSLASVVSLGFGFRGGLFFASLFLGTLAGHLFAGLVALAAGYQILPSGDAALVGMAAMAVAVIGAPLTMAMLVFEATKSFLLTGAVMAASLIASTIVRETFGYSFSTWRLHLRGETIKSARDVGWVKLLTAGRMMRHEVQEIPADATAAEFRRRYPLGAVSRVVLTDANGDYAGIIPPAIVYAEGVTPETVIGTLARTPLPPLSPQDDIVAIMGKFDVVQADELAVVGNDGVVLGTLSEKFVRKRYAEELEKAQRELFGE</sequence>
<feature type="transmembrane region" description="Helical" evidence="10">
    <location>
        <begin position="267"/>
        <end position="291"/>
    </location>
</feature>
<dbReference type="PANTHER" id="PTHR43427:SF6">
    <property type="entry name" value="CHLORIDE CHANNEL PROTEIN CLC-E"/>
    <property type="match status" value="1"/>
</dbReference>
<dbReference type="InterPro" id="IPR050368">
    <property type="entry name" value="ClC-type_chloride_channel"/>
</dbReference>
<evidence type="ECO:0000256" key="10">
    <source>
        <dbReference type="SAM" id="Phobius"/>
    </source>
</evidence>
<keyword evidence="3 10" id="KW-0812">Transmembrane</keyword>
<evidence type="ECO:0000256" key="1">
    <source>
        <dbReference type="ARBA" id="ARBA00004141"/>
    </source>
</evidence>
<keyword evidence="5" id="KW-0406">Ion transport</keyword>
<evidence type="ECO:0000256" key="2">
    <source>
        <dbReference type="ARBA" id="ARBA00022448"/>
    </source>
</evidence>
<protein>
    <submittedName>
        <fullName evidence="11">Chloride channel protein</fullName>
    </submittedName>
</protein>
<organism evidence="11 12">
    <name type="scientific">Sphingomonas panacisoli</name>
    <dbReference type="NCBI Taxonomy" id="1813879"/>
    <lineage>
        <taxon>Bacteria</taxon>
        <taxon>Pseudomonadati</taxon>
        <taxon>Pseudomonadota</taxon>
        <taxon>Alphaproteobacteria</taxon>
        <taxon>Sphingomonadales</taxon>
        <taxon>Sphingomonadaceae</taxon>
        <taxon>Sphingomonas</taxon>
    </lineage>
</organism>
<dbReference type="EMBL" id="CP042306">
    <property type="protein sequence ID" value="QDZ06729.1"/>
    <property type="molecule type" value="Genomic_DNA"/>
</dbReference>
<dbReference type="Pfam" id="PF00654">
    <property type="entry name" value="Voltage_CLC"/>
    <property type="match status" value="1"/>
</dbReference>
<feature type="transmembrane region" description="Helical" evidence="10">
    <location>
        <begin position="192"/>
        <end position="217"/>
    </location>
</feature>
<accession>A0A5B8LFT2</accession>
<dbReference type="InterPro" id="IPR001807">
    <property type="entry name" value="ClC"/>
</dbReference>
<dbReference type="SUPFAM" id="SSF54631">
    <property type="entry name" value="CBS-domain pair"/>
    <property type="match status" value="1"/>
</dbReference>
<keyword evidence="12" id="KW-1185">Reference proteome</keyword>
<keyword evidence="8" id="KW-0868">Chloride</keyword>
<reference evidence="11 12" key="1">
    <citation type="submission" date="2019-07" db="EMBL/GenBank/DDBJ databases">
        <title>Full genome sequence of Sphingomonas sp. 4R-6-7(HKS19).</title>
        <authorList>
            <person name="Im W.-T."/>
        </authorList>
    </citation>
    <scope>NUCLEOTIDE SEQUENCE [LARGE SCALE GENOMIC DNA]</scope>
    <source>
        <strain evidence="11 12">HKS19</strain>
    </source>
</reference>
<dbReference type="InterPro" id="IPR014743">
    <property type="entry name" value="Cl-channel_core"/>
</dbReference>
<evidence type="ECO:0000256" key="4">
    <source>
        <dbReference type="ARBA" id="ARBA00022989"/>
    </source>
</evidence>
<dbReference type="AlphaFoldDB" id="A0A5B8LFT2"/>
<dbReference type="SUPFAM" id="SSF81340">
    <property type="entry name" value="Clc chloride channel"/>
    <property type="match status" value="1"/>
</dbReference>
<dbReference type="Proteomes" id="UP000315673">
    <property type="component" value="Chromosome"/>
</dbReference>
<feature type="transmembrane region" description="Helical" evidence="10">
    <location>
        <begin position="223"/>
        <end position="246"/>
    </location>
</feature>
<evidence type="ECO:0000256" key="6">
    <source>
        <dbReference type="ARBA" id="ARBA00023136"/>
    </source>
</evidence>
<feature type="transmembrane region" description="Helical" evidence="10">
    <location>
        <begin position="402"/>
        <end position="424"/>
    </location>
</feature>
<feature type="transmembrane region" description="Helical" evidence="10">
    <location>
        <begin position="336"/>
        <end position="361"/>
    </location>
</feature>
<dbReference type="Gene3D" id="1.10.3080.10">
    <property type="entry name" value="Clc chloride channel"/>
    <property type="match status" value="1"/>
</dbReference>
<evidence type="ECO:0000256" key="3">
    <source>
        <dbReference type="ARBA" id="ARBA00022692"/>
    </source>
</evidence>
<feature type="transmembrane region" description="Helical" evidence="10">
    <location>
        <begin position="367"/>
        <end position="390"/>
    </location>
</feature>
<keyword evidence="6 10" id="KW-0472">Membrane</keyword>
<dbReference type="InterPro" id="IPR046342">
    <property type="entry name" value="CBS_dom_sf"/>
</dbReference>
<dbReference type="OrthoDB" id="9814803at2"/>
<dbReference type="GO" id="GO:0034707">
    <property type="term" value="C:chloride channel complex"/>
    <property type="evidence" value="ECO:0007669"/>
    <property type="project" value="UniProtKB-KW"/>
</dbReference>
<keyword evidence="4 10" id="KW-1133">Transmembrane helix</keyword>
<dbReference type="Gene3D" id="3.10.580.10">
    <property type="entry name" value="CBS-domain"/>
    <property type="match status" value="1"/>
</dbReference>
<keyword evidence="7" id="KW-0869">Chloride channel</keyword>
<proteinExistence type="predicted"/>
<feature type="transmembrane region" description="Helical" evidence="10">
    <location>
        <begin position="51"/>
        <end position="78"/>
    </location>
</feature>
<evidence type="ECO:0000256" key="5">
    <source>
        <dbReference type="ARBA" id="ARBA00023065"/>
    </source>
</evidence>
<gene>
    <name evidence="11" type="ORF">FPZ24_03915</name>
</gene>
<feature type="transmembrane region" description="Helical" evidence="10">
    <location>
        <begin position="303"/>
        <end position="324"/>
    </location>
</feature>
<dbReference type="PRINTS" id="PR00762">
    <property type="entry name" value="CLCHANNEL"/>
</dbReference>
<dbReference type="GO" id="GO:0005254">
    <property type="term" value="F:chloride channel activity"/>
    <property type="evidence" value="ECO:0007669"/>
    <property type="project" value="UniProtKB-KW"/>
</dbReference>
<evidence type="ECO:0000256" key="8">
    <source>
        <dbReference type="ARBA" id="ARBA00023214"/>
    </source>
</evidence>
<dbReference type="CDD" id="cd00400">
    <property type="entry name" value="Voltage_gated_ClC"/>
    <property type="match status" value="1"/>
</dbReference>
<dbReference type="KEGG" id="spai:FPZ24_03915"/>
<feature type="transmembrane region" description="Helical" evidence="10">
    <location>
        <begin position="430"/>
        <end position="447"/>
    </location>
</feature>
<evidence type="ECO:0000313" key="12">
    <source>
        <dbReference type="Proteomes" id="UP000315673"/>
    </source>
</evidence>
<evidence type="ECO:0000256" key="9">
    <source>
        <dbReference type="ARBA" id="ARBA00023303"/>
    </source>
</evidence>
<keyword evidence="9" id="KW-0407">Ion channel</keyword>